<evidence type="ECO:0000256" key="8">
    <source>
        <dbReference type="ARBA" id="ARBA00022989"/>
    </source>
</evidence>
<keyword evidence="3 10" id="KW-0812">Transmembrane</keyword>
<dbReference type="GO" id="GO:0005507">
    <property type="term" value="F:copper ion binding"/>
    <property type="evidence" value="ECO:0007669"/>
    <property type="project" value="TreeGrafter"/>
</dbReference>
<feature type="domain" description="HMA" evidence="11">
    <location>
        <begin position="3"/>
        <end position="69"/>
    </location>
</feature>
<dbReference type="GO" id="GO:0005886">
    <property type="term" value="C:plasma membrane"/>
    <property type="evidence" value="ECO:0007669"/>
    <property type="project" value="UniProtKB-SubCell"/>
</dbReference>
<comment type="subcellular location">
    <subcellularLocation>
        <location evidence="10">Cell membrane</location>
    </subcellularLocation>
    <subcellularLocation>
        <location evidence="1">Endomembrane system</location>
        <topology evidence="1">Multi-pass membrane protein</topology>
    </subcellularLocation>
</comment>
<evidence type="ECO:0000313" key="13">
    <source>
        <dbReference type="Proteomes" id="UP000514752"/>
    </source>
</evidence>
<dbReference type="Gene3D" id="3.40.50.1000">
    <property type="entry name" value="HAD superfamily/HAD-like"/>
    <property type="match status" value="1"/>
</dbReference>
<feature type="transmembrane region" description="Helical" evidence="10">
    <location>
        <begin position="689"/>
        <end position="706"/>
    </location>
</feature>
<dbReference type="InterPro" id="IPR044492">
    <property type="entry name" value="P_typ_ATPase_HD_dom"/>
</dbReference>
<dbReference type="InterPro" id="IPR008250">
    <property type="entry name" value="ATPase_P-typ_transduc_dom_A_sf"/>
</dbReference>
<evidence type="ECO:0000256" key="2">
    <source>
        <dbReference type="ARBA" id="ARBA00006024"/>
    </source>
</evidence>
<feature type="transmembrane region" description="Helical" evidence="10">
    <location>
        <begin position="664"/>
        <end position="683"/>
    </location>
</feature>
<evidence type="ECO:0000259" key="11">
    <source>
        <dbReference type="PROSITE" id="PS50846"/>
    </source>
</evidence>
<dbReference type="Pfam" id="PF00122">
    <property type="entry name" value="E1-E2_ATPase"/>
    <property type="match status" value="1"/>
</dbReference>
<dbReference type="InterPro" id="IPR023299">
    <property type="entry name" value="ATPase_P-typ_cyto_dom_N"/>
</dbReference>
<evidence type="ECO:0000256" key="7">
    <source>
        <dbReference type="ARBA" id="ARBA00022967"/>
    </source>
</evidence>
<dbReference type="Pfam" id="PF00702">
    <property type="entry name" value="Hydrolase"/>
    <property type="match status" value="1"/>
</dbReference>
<evidence type="ECO:0000256" key="1">
    <source>
        <dbReference type="ARBA" id="ARBA00004127"/>
    </source>
</evidence>
<dbReference type="InterPro" id="IPR059000">
    <property type="entry name" value="ATPase_P-type_domA"/>
</dbReference>
<dbReference type="GO" id="GO:0016887">
    <property type="term" value="F:ATP hydrolysis activity"/>
    <property type="evidence" value="ECO:0007669"/>
    <property type="project" value="InterPro"/>
</dbReference>
<dbReference type="InterPro" id="IPR036163">
    <property type="entry name" value="HMA_dom_sf"/>
</dbReference>
<dbReference type="PRINTS" id="PR00943">
    <property type="entry name" value="CUATPASE"/>
</dbReference>
<feature type="transmembrane region" description="Helical" evidence="10">
    <location>
        <begin position="357"/>
        <end position="381"/>
    </location>
</feature>
<evidence type="ECO:0000256" key="4">
    <source>
        <dbReference type="ARBA" id="ARBA00022723"/>
    </source>
</evidence>
<dbReference type="PANTHER" id="PTHR43520:SF8">
    <property type="entry name" value="P-TYPE CU(+) TRANSPORTER"/>
    <property type="match status" value="1"/>
</dbReference>
<dbReference type="GO" id="GO:0055070">
    <property type="term" value="P:copper ion homeostasis"/>
    <property type="evidence" value="ECO:0007669"/>
    <property type="project" value="TreeGrafter"/>
</dbReference>
<feature type="transmembrane region" description="Helical" evidence="10">
    <location>
        <begin position="86"/>
        <end position="108"/>
    </location>
</feature>
<dbReference type="RefSeq" id="WP_182121357.1">
    <property type="nucleotide sequence ID" value="NZ_CP059567.1"/>
</dbReference>
<organism evidence="12 13">
    <name type="scientific">Neisseria shayeganii</name>
    <dbReference type="NCBI Taxonomy" id="607712"/>
    <lineage>
        <taxon>Bacteria</taxon>
        <taxon>Pseudomonadati</taxon>
        <taxon>Pseudomonadota</taxon>
        <taxon>Betaproteobacteria</taxon>
        <taxon>Neisseriales</taxon>
        <taxon>Neisseriaceae</taxon>
        <taxon>Neisseria</taxon>
    </lineage>
</organism>
<evidence type="ECO:0000256" key="3">
    <source>
        <dbReference type="ARBA" id="ARBA00022692"/>
    </source>
</evidence>
<dbReference type="InterPro" id="IPR017969">
    <property type="entry name" value="Heavy-metal-associated_CS"/>
</dbReference>
<protein>
    <submittedName>
        <fullName evidence="12">Heavy metal translocating P-type ATPase</fullName>
    </submittedName>
</protein>
<dbReference type="KEGG" id="nsg:H3L94_06530"/>
<dbReference type="PROSITE" id="PS50846">
    <property type="entry name" value="HMA_2"/>
    <property type="match status" value="1"/>
</dbReference>
<gene>
    <name evidence="12" type="ORF">H3L94_06530</name>
</gene>
<reference evidence="12 13" key="1">
    <citation type="submission" date="2020-07" db="EMBL/GenBank/DDBJ databases">
        <title>Genomic diversity of species in the Neisseriaceae family.</title>
        <authorList>
            <person name="Vincent A.T."/>
            <person name="Bernet E."/>
            <person name="Veyrier F.J."/>
        </authorList>
    </citation>
    <scope>NUCLEOTIDE SEQUENCE [LARGE SCALE GENOMIC DNA]</scope>
    <source>
        <strain evidence="12 13">DSM 22244</strain>
    </source>
</reference>
<dbReference type="SFLD" id="SFLDF00027">
    <property type="entry name" value="p-type_atpase"/>
    <property type="match status" value="1"/>
</dbReference>
<keyword evidence="5 10" id="KW-0547">Nucleotide-binding</keyword>
<proteinExistence type="inferred from homology"/>
<keyword evidence="10" id="KW-1003">Cell membrane</keyword>
<dbReference type="Pfam" id="PF00403">
    <property type="entry name" value="HMA"/>
    <property type="match status" value="1"/>
</dbReference>
<dbReference type="InterPro" id="IPR036412">
    <property type="entry name" value="HAD-like_sf"/>
</dbReference>
<evidence type="ECO:0000256" key="10">
    <source>
        <dbReference type="RuleBase" id="RU362081"/>
    </source>
</evidence>
<keyword evidence="4 10" id="KW-0479">Metal-binding</keyword>
<dbReference type="SUPFAM" id="SSF56784">
    <property type="entry name" value="HAD-like"/>
    <property type="match status" value="1"/>
</dbReference>
<dbReference type="EMBL" id="CP059567">
    <property type="protein sequence ID" value="QMT39538.1"/>
    <property type="molecule type" value="Genomic_DNA"/>
</dbReference>
<sequence>MLEKARFRIEGMTCQACANRIEKVLNKKDFISEATVNFANEEAQVSFDAARTDAAQIAALIGKAGFQASLNTDGTVENADKSHWRVWLLLALCAPFAVGMAGMLFGTHAWMPPVWIQFVLASVVQCWLMMPFYRSAWHSIRGGLANMDVLVSAGTSAIYLYSTAMWLLHGSHAHGMVYFEAGVMVAAFVSLGKYWEERTKRHSLNSLGLLLQLTPKQVVCRREGQWQAAALADVRPGDELQAKHGERIAADGVVLAGEGWADESHLTGESEPQHKLPGSRVLAGSVLNGHLEYRAEQLGSQTLLGDMMHALAEAQGSKAPIARIADQVAAVFVPVVGLIALATFFLTWWLAGSAATALIHSVAVLVIACPCALGLATPAAIMAGMGVAVRHGIWFRDAAALEQAAGIDTVILDKTGTLTQGRPQIAAVWLPENGNETLLWQAAAAVEQLSLHPLAQAIVAAAAEKVSVLPAAEQVHTEAGQGMSAQVASIGDVRVGTPEYCGFRLPETLDGVWQIASVAAVSVNGLAAGAFALADELKPDSLAAVQRLQQHSIEVRIMSGDRQSTVDYIAAQLGIQHAQGRCSPRDKAAAIQALQQEGRRVAMAGDGINDAPALAAADAGFAMRGGADAAEHAASATLMQHSVQQVADALLIARATLRNIRQNLFFAFFYNSLGIPLAAFGLLTPVLAGAAMALSSVSVLGNAMRLKRYRPERDFR</sequence>
<dbReference type="Proteomes" id="UP000514752">
    <property type="component" value="Chromosome"/>
</dbReference>
<dbReference type="InterPro" id="IPR023214">
    <property type="entry name" value="HAD_sf"/>
</dbReference>
<evidence type="ECO:0000313" key="12">
    <source>
        <dbReference type="EMBL" id="QMT39538.1"/>
    </source>
</evidence>
<keyword evidence="8 10" id="KW-1133">Transmembrane helix</keyword>
<dbReference type="GO" id="GO:0005524">
    <property type="term" value="F:ATP binding"/>
    <property type="evidence" value="ECO:0007669"/>
    <property type="project" value="UniProtKB-UniRule"/>
</dbReference>
<dbReference type="InterPro" id="IPR001757">
    <property type="entry name" value="P_typ_ATPase"/>
</dbReference>
<dbReference type="PANTHER" id="PTHR43520">
    <property type="entry name" value="ATP7, ISOFORM B"/>
    <property type="match status" value="1"/>
</dbReference>
<dbReference type="NCBIfam" id="TIGR01494">
    <property type="entry name" value="ATPase_P-type"/>
    <property type="match status" value="1"/>
</dbReference>
<feature type="transmembrane region" description="Helical" evidence="10">
    <location>
        <begin position="114"/>
        <end position="133"/>
    </location>
</feature>
<dbReference type="Gene3D" id="3.30.70.100">
    <property type="match status" value="1"/>
</dbReference>
<dbReference type="PROSITE" id="PS01047">
    <property type="entry name" value="HMA_1"/>
    <property type="match status" value="1"/>
</dbReference>
<dbReference type="SUPFAM" id="SSF81665">
    <property type="entry name" value="Calcium ATPase, transmembrane domain M"/>
    <property type="match status" value="1"/>
</dbReference>
<dbReference type="NCBIfam" id="TIGR01511">
    <property type="entry name" value="ATPase-IB1_Cu"/>
    <property type="match status" value="1"/>
</dbReference>
<dbReference type="CDD" id="cd00371">
    <property type="entry name" value="HMA"/>
    <property type="match status" value="1"/>
</dbReference>
<dbReference type="InterPro" id="IPR027256">
    <property type="entry name" value="P-typ_ATPase_IB"/>
</dbReference>
<dbReference type="Gene3D" id="3.40.1110.10">
    <property type="entry name" value="Calcium-transporting ATPase, cytoplasmic domain N"/>
    <property type="match status" value="1"/>
</dbReference>
<dbReference type="SFLD" id="SFLDG00002">
    <property type="entry name" value="C1.7:_P-type_atpase_like"/>
    <property type="match status" value="1"/>
</dbReference>
<dbReference type="GO" id="GO:0043682">
    <property type="term" value="F:P-type divalent copper transporter activity"/>
    <property type="evidence" value="ECO:0007669"/>
    <property type="project" value="TreeGrafter"/>
</dbReference>
<dbReference type="PROSITE" id="PS00154">
    <property type="entry name" value="ATPASE_E1_E2"/>
    <property type="match status" value="1"/>
</dbReference>
<dbReference type="NCBIfam" id="TIGR01525">
    <property type="entry name" value="ATPase-IB_hvy"/>
    <property type="match status" value="1"/>
</dbReference>
<keyword evidence="9 10" id="KW-0472">Membrane</keyword>
<comment type="similarity">
    <text evidence="2 10">Belongs to the cation transport ATPase (P-type) (TC 3.A.3) family. Type IB subfamily.</text>
</comment>
<dbReference type="SUPFAM" id="SSF81653">
    <property type="entry name" value="Calcium ATPase, transduction domain A"/>
    <property type="match status" value="1"/>
</dbReference>
<evidence type="ECO:0000256" key="6">
    <source>
        <dbReference type="ARBA" id="ARBA00022840"/>
    </source>
</evidence>
<feature type="transmembrane region" description="Helical" evidence="10">
    <location>
        <begin position="328"/>
        <end position="351"/>
    </location>
</feature>
<dbReference type="GO" id="GO:0012505">
    <property type="term" value="C:endomembrane system"/>
    <property type="evidence" value="ECO:0007669"/>
    <property type="project" value="UniProtKB-SubCell"/>
</dbReference>
<keyword evidence="6 10" id="KW-0067">ATP-binding</keyword>
<feature type="transmembrane region" description="Helical" evidence="10">
    <location>
        <begin position="175"/>
        <end position="195"/>
    </location>
</feature>
<accession>A0A7D7NAJ9</accession>
<dbReference type="PRINTS" id="PR00119">
    <property type="entry name" value="CATATPASE"/>
</dbReference>
<evidence type="ECO:0000256" key="5">
    <source>
        <dbReference type="ARBA" id="ARBA00022741"/>
    </source>
</evidence>
<keyword evidence="7" id="KW-1278">Translocase</keyword>
<dbReference type="AlphaFoldDB" id="A0A7D7NAJ9"/>
<dbReference type="SUPFAM" id="SSF55008">
    <property type="entry name" value="HMA, heavy metal-associated domain"/>
    <property type="match status" value="1"/>
</dbReference>
<dbReference type="InterPro" id="IPR023298">
    <property type="entry name" value="ATPase_P-typ_TM_dom_sf"/>
</dbReference>
<feature type="transmembrane region" description="Helical" evidence="10">
    <location>
        <begin position="145"/>
        <end position="169"/>
    </location>
</feature>
<dbReference type="Gene3D" id="2.70.150.10">
    <property type="entry name" value="Calcium-transporting ATPase, cytoplasmic transduction domain A"/>
    <property type="match status" value="1"/>
</dbReference>
<dbReference type="InterPro" id="IPR018303">
    <property type="entry name" value="ATPase_P-typ_P_site"/>
</dbReference>
<name>A0A7D7NAJ9_9NEIS</name>
<dbReference type="SFLD" id="SFLDS00003">
    <property type="entry name" value="Haloacid_Dehalogenase"/>
    <property type="match status" value="1"/>
</dbReference>
<evidence type="ECO:0000256" key="9">
    <source>
        <dbReference type="ARBA" id="ARBA00023136"/>
    </source>
</evidence>
<dbReference type="InterPro" id="IPR006121">
    <property type="entry name" value="HMA_dom"/>
</dbReference>
<dbReference type="FunFam" id="3.30.70.100:FF:000005">
    <property type="entry name" value="Copper-exporting P-type ATPase A"/>
    <property type="match status" value="1"/>
</dbReference>